<dbReference type="Proteomes" id="UP000188388">
    <property type="component" value="Unassembled WGS sequence"/>
</dbReference>
<dbReference type="AlphaFoldDB" id="A0A1R3V704"/>
<dbReference type="EMBL" id="FTPD01000015">
    <property type="protein sequence ID" value="SIT55652.1"/>
    <property type="molecule type" value="Genomic_DNA"/>
</dbReference>
<name>A0A1R3V704_9HYPH</name>
<organism evidence="1 2">
    <name type="scientific">Mesorhizobium prunaredense</name>
    <dbReference type="NCBI Taxonomy" id="1631249"/>
    <lineage>
        <taxon>Bacteria</taxon>
        <taxon>Pseudomonadati</taxon>
        <taxon>Pseudomonadota</taxon>
        <taxon>Alphaproteobacteria</taxon>
        <taxon>Hyphomicrobiales</taxon>
        <taxon>Phyllobacteriaceae</taxon>
        <taxon>Mesorhizobium</taxon>
    </lineage>
</organism>
<accession>A0A1R3V704</accession>
<keyword evidence="2" id="KW-1185">Reference proteome</keyword>
<protein>
    <submittedName>
        <fullName evidence="1">Uncharacterized protein</fullName>
    </submittedName>
</protein>
<proteinExistence type="predicted"/>
<evidence type="ECO:0000313" key="1">
    <source>
        <dbReference type="EMBL" id="SIT55652.1"/>
    </source>
</evidence>
<evidence type="ECO:0000313" key="2">
    <source>
        <dbReference type="Proteomes" id="UP000188388"/>
    </source>
</evidence>
<reference evidence="2" key="1">
    <citation type="submission" date="2017-01" db="EMBL/GenBank/DDBJ databases">
        <authorList>
            <person name="Brunel B."/>
        </authorList>
    </citation>
    <scope>NUCLEOTIDE SEQUENCE [LARGE SCALE GENOMIC DNA]</scope>
</reference>
<dbReference type="STRING" id="1631249.BQ8794_220216"/>
<sequence>MPGGNLISSTSGRLSGAPQYSAQVVNDSEASNDLWMAAAPSRPQAGSCLRRCFTKSTAVVAPPRRETIV</sequence>
<gene>
    <name evidence="1" type="ORF">BQ8794_220216</name>
</gene>